<dbReference type="EnsemblMetazoa" id="tetur03g02750.1">
    <property type="protein sequence ID" value="tetur03g02750.1"/>
    <property type="gene ID" value="tetur03g02750"/>
</dbReference>
<feature type="transmembrane region" description="Helical" evidence="1">
    <location>
        <begin position="774"/>
        <end position="796"/>
    </location>
</feature>
<proteinExistence type="predicted"/>
<dbReference type="HOGENOM" id="CLU_011464_0_1_1"/>
<evidence type="ECO:0008006" key="4">
    <source>
        <dbReference type="Google" id="ProtNLM"/>
    </source>
</evidence>
<dbReference type="AlphaFoldDB" id="T1JZ56"/>
<dbReference type="Gene3D" id="3.50.4.10">
    <property type="entry name" value="Hepatocyte Growth Factor"/>
    <property type="match status" value="1"/>
</dbReference>
<keyword evidence="1" id="KW-0812">Transmembrane</keyword>
<dbReference type="eggNOG" id="ENOG502S04E">
    <property type="taxonomic scope" value="Eukaryota"/>
</dbReference>
<keyword evidence="3" id="KW-1185">Reference proteome</keyword>
<dbReference type="Proteomes" id="UP000015104">
    <property type="component" value="Unassembled WGS sequence"/>
</dbReference>
<reference evidence="2" key="2">
    <citation type="submission" date="2015-06" db="UniProtKB">
        <authorList>
            <consortium name="EnsemblMetazoa"/>
        </authorList>
    </citation>
    <scope>IDENTIFICATION</scope>
</reference>
<reference evidence="3" key="1">
    <citation type="submission" date="2011-08" db="EMBL/GenBank/DDBJ databases">
        <authorList>
            <person name="Rombauts S."/>
        </authorList>
    </citation>
    <scope>NUCLEOTIDE SEQUENCE</scope>
    <source>
        <strain evidence="3">London</strain>
    </source>
</reference>
<accession>T1JZ56</accession>
<organism evidence="2 3">
    <name type="scientific">Tetranychus urticae</name>
    <name type="common">Two-spotted spider mite</name>
    <dbReference type="NCBI Taxonomy" id="32264"/>
    <lineage>
        <taxon>Eukaryota</taxon>
        <taxon>Metazoa</taxon>
        <taxon>Ecdysozoa</taxon>
        <taxon>Arthropoda</taxon>
        <taxon>Chelicerata</taxon>
        <taxon>Arachnida</taxon>
        <taxon>Acari</taxon>
        <taxon>Acariformes</taxon>
        <taxon>Trombidiformes</taxon>
        <taxon>Prostigmata</taxon>
        <taxon>Eleutherengona</taxon>
        <taxon>Raphignathae</taxon>
        <taxon>Tetranychoidea</taxon>
        <taxon>Tetranychidae</taxon>
        <taxon>Tetranychus</taxon>
    </lineage>
</organism>
<protein>
    <recommendedName>
        <fullName evidence="4">Apple domain-containing protein</fullName>
    </recommendedName>
</protein>
<dbReference type="SUPFAM" id="SSF57414">
    <property type="entry name" value="Hairpin loop containing domain-like"/>
    <property type="match status" value="1"/>
</dbReference>
<evidence type="ECO:0000256" key="1">
    <source>
        <dbReference type="SAM" id="Phobius"/>
    </source>
</evidence>
<keyword evidence="1" id="KW-0472">Membrane</keyword>
<name>T1JZ56_TETUR</name>
<evidence type="ECO:0000313" key="2">
    <source>
        <dbReference type="EnsemblMetazoa" id="tetur03g02750.1"/>
    </source>
</evidence>
<sequence>MGPSILYRLGDSSLVWKSVRDANIRGTMMKGATTEINKLLNITYYHKNEPSLTILVLFICHKLEHFDDYSGIRNPSRIEFSGYDPYSTVQSYQENLILDIYVQNEDYYDELATEVSPLPGIGCPHYLSAGLPSLPLLKTNYAHFTMVESIQGSTNSRTLNEGDSCKMAPTDLHSPGISSYRNFNLASLFLIDSLMNAFKYLGKYNLEHSSGFAVDAWESIRANVNINGKMVDRAVITQYFAESQDSEIFQHYTLVRTTIATYKLDSSKKTSTLEESITRDYMSFETGSKDEFHDIFTLKECKYLYSDKTLTLAFKLQREGVNNPLQKLTESHVYELKQSLIYFTFLPKKISPLRIDNVQCNLNDEKIEIEVTFRDSPDFKYIFNSKTMFVSPDTFKQMQAIKADNEYECLDILSKNQDTISVVIYRYSDSTCGYLRNFGDLKEDIKIGESCTVYHFPLHNLGRVYQEIPLDQIHNTFLQDVGQSYHLLREYHAETYKVIDVIDKTKSQVASAGDFVSTIQAGAKLNSNHKVTVTVPNVKTFADCYRTCHDSEQLKCNTFSFCENGDCRVSSLLTEDSYNESHIEQDKTCYIYSSTVFNDYSEVPHRKFKTQTSIADDKDVHYCAELCHASPDCFSFQSCGYGCSFGGVYTDANTEYDEECSIYIPKVYQKYQKTGNKIASDVFYTDMNLNFEQCASLCHGWSDGETGCKSFNYCPKSKTESSCSLIKFSVKSSNTKTSEGGDCSNYELKVGSNAKKSKESSSIEVTKGTSGSGAFGIIMLFSFVGALLGFAVPLGYSKVKQMRNAPEAKKSFNWTRQVDEQAENIN</sequence>
<keyword evidence="1" id="KW-1133">Transmembrane helix</keyword>
<evidence type="ECO:0000313" key="3">
    <source>
        <dbReference type="Proteomes" id="UP000015104"/>
    </source>
</evidence>
<dbReference type="EMBL" id="CAEY01001116">
    <property type="status" value="NOT_ANNOTATED_CDS"/>
    <property type="molecule type" value="Genomic_DNA"/>
</dbReference>